<sequence>MKLERQIKLRLVLPVVLGMLVLGAATVALIYTQSSSWIDELASIIDDLQIAAVQSRAYGKASFVQSFVSSFVLDVRVLALYAAAATRGTLGTIARPIPSFFQLPLLDSPSVATPMPPETSRPLYSSYWSVNISTSADLAAAASSSMNSSVLDMAFRPLFLDKVSRTLSVNLGVEKWGKRGCALMVWGRGCRNSTEMTMK</sequence>
<keyword evidence="1" id="KW-0472">Membrane</keyword>
<gene>
    <name evidence="2" type="ORF">M427DRAFT_231025</name>
</gene>
<dbReference type="Proteomes" id="UP000070544">
    <property type="component" value="Unassembled WGS sequence"/>
</dbReference>
<name>A0A138ZY72_GONPJ</name>
<feature type="transmembrane region" description="Helical" evidence="1">
    <location>
        <begin position="12"/>
        <end position="31"/>
    </location>
</feature>
<dbReference type="AlphaFoldDB" id="A0A138ZY72"/>
<keyword evidence="1" id="KW-1133">Transmembrane helix</keyword>
<proteinExistence type="predicted"/>
<organism evidence="2 3">
    <name type="scientific">Gonapodya prolifera (strain JEL478)</name>
    <name type="common">Monoblepharis prolifera</name>
    <dbReference type="NCBI Taxonomy" id="1344416"/>
    <lineage>
        <taxon>Eukaryota</taxon>
        <taxon>Fungi</taxon>
        <taxon>Fungi incertae sedis</taxon>
        <taxon>Chytridiomycota</taxon>
        <taxon>Chytridiomycota incertae sedis</taxon>
        <taxon>Monoblepharidomycetes</taxon>
        <taxon>Monoblepharidales</taxon>
        <taxon>Gonapodyaceae</taxon>
        <taxon>Gonapodya</taxon>
    </lineage>
</organism>
<accession>A0A138ZY72</accession>
<keyword evidence="1" id="KW-0812">Transmembrane</keyword>
<evidence type="ECO:0000256" key="1">
    <source>
        <dbReference type="SAM" id="Phobius"/>
    </source>
</evidence>
<protein>
    <submittedName>
        <fullName evidence="2">Uncharacterized protein</fullName>
    </submittedName>
</protein>
<reference evidence="2 3" key="1">
    <citation type="journal article" date="2015" name="Genome Biol. Evol.">
        <title>Phylogenomic analyses indicate that early fungi evolved digesting cell walls of algal ancestors of land plants.</title>
        <authorList>
            <person name="Chang Y."/>
            <person name="Wang S."/>
            <person name="Sekimoto S."/>
            <person name="Aerts A.L."/>
            <person name="Choi C."/>
            <person name="Clum A."/>
            <person name="LaButti K.M."/>
            <person name="Lindquist E.A."/>
            <person name="Yee Ngan C."/>
            <person name="Ohm R.A."/>
            <person name="Salamov A.A."/>
            <person name="Grigoriev I.V."/>
            <person name="Spatafora J.W."/>
            <person name="Berbee M.L."/>
        </authorList>
    </citation>
    <scope>NUCLEOTIDE SEQUENCE [LARGE SCALE GENOMIC DNA]</scope>
    <source>
        <strain evidence="2 3">JEL478</strain>
    </source>
</reference>
<dbReference type="EMBL" id="KQ965865">
    <property type="protein sequence ID" value="KXS09411.1"/>
    <property type="molecule type" value="Genomic_DNA"/>
</dbReference>
<keyword evidence="3" id="KW-1185">Reference proteome</keyword>
<evidence type="ECO:0000313" key="3">
    <source>
        <dbReference type="Proteomes" id="UP000070544"/>
    </source>
</evidence>
<evidence type="ECO:0000313" key="2">
    <source>
        <dbReference type="EMBL" id="KXS09411.1"/>
    </source>
</evidence>